<evidence type="ECO:0000313" key="2">
    <source>
        <dbReference type="Proteomes" id="UP000270296"/>
    </source>
</evidence>
<dbReference type="EMBL" id="UZAM01008307">
    <property type="protein sequence ID" value="VDP04303.1"/>
    <property type="molecule type" value="Genomic_DNA"/>
</dbReference>
<sequence length="73" mass="8430">MWSNLLPQATFVHKQVFVVLRLRLHHLFSMLALTLEANYLDASIAEFWAGLPLSRFRTTALHDSGIVRLTTHR</sequence>
<reference evidence="3" key="1">
    <citation type="submission" date="2016-06" db="UniProtKB">
        <authorList>
            <consortium name="WormBaseParasite"/>
        </authorList>
    </citation>
    <scope>IDENTIFICATION</scope>
</reference>
<evidence type="ECO:0000313" key="1">
    <source>
        <dbReference type="EMBL" id="VDP04303.1"/>
    </source>
</evidence>
<dbReference type="WBParaSite" id="SBAD_0000460801-mRNA-1">
    <property type="protein sequence ID" value="SBAD_0000460801-mRNA-1"/>
    <property type="gene ID" value="SBAD_0000460801"/>
</dbReference>
<evidence type="ECO:0000313" key="3">
    <source>
        <dbReference type="WBParaSite" id="SBAD_0000460801-mRNA-1"/>
    </source>
</evidence>
<organism evidence="3">
    <name type="scientific">Soboliphyme baturini</name>
    <dbReference type="NCBI Taxonomy" id="241478"/>
    <lineage>
        <taxon>Eukaryota</taxon>
        <taxon>Metazoa</taxon>
        <taxon>Ecdysozoa</taxon>
        <taxon>Nematoda</taxon>
        <taxon>Enoplea</taxon>
        <taxon>Dorylaimia</taxon>
        <taxon>Dioctophymatida</taxon>
        <taxon>Dioctophymatoidea</taxon>
        <taxon>Soboliphymatidae</taxon>
        <taxon>Soboliphyme</taxon>
    </lineage>
</organism>
<keyword evidence="2" id="KW-1185">Reference proteome</keyword>
<name>A0A183ILC2_9BILA</name>
<proteinExistence type="predicted"/>
<reference evidence="1 2" key="2">
    <citation type="submission" date="2018-11" db="EMBL/GenBank/DDBJ databases">
        <authorList>
            <consortium name="Pathogen Informatics"/>
        </authorList>
    </citation>
    <scope>NUCLEOTIDE SEQUENCE [LARGE SCALE GENOMIC DNA]</scope>
</reference>
<accession>A0A183ILC2</accession>
<dbReference type="Proteomes" id="UP000270296">
    <property type="component" value="Unassembled WGS sequence"/>
</dbReference>
<gene>
    <name evidence="1" type="ORF">SBAD_LOCUS4418</name>
</gene>
<dbReference type="AlphaFoldDB" id="A0A183ILC2"/>
<protein>
    <submittedName>
        <fullName evidence="3">Transposase</fullName>
    </submittedName>
</protein>